<feature type="domain" description="Tc3 transposase DNA binding" evidence="3">
    <location>
        <begin position="10"/>
        <end position="50"/>
    </location>
</feature>
<dbReference type="CDD" id="cd01650">
    <property type="entry name" value="RT_nLTR_like"/>
    <property type="match status" value="1"/>
</dbReference>
<accession>A0A8R1E733</accession>
<dbReference type="Gene3D" id="1.10.10.60">
    <property type="entry name" value="Homeodomain-like"/>
    <property type="match status" value="1"/>
</dbReference>
<keyword evidence="5" id="KW-1185">Reference proteome</keyword>
<dbReference type="SUPFAM" id="SSF46689">
    <property type="entry name" value="Homeodomain-like"/>
    <property type="match status" value="1"/>
</dbReference>
<dbReference type="PANTHER" id="PTHR47027">
    <property type="entry name" value="REVERSE TRANSCRIPTASE DOMAIN-CONTAINING PROTEIN"/>
    <property type="match status" value="1"/>
</dbReference>
<feature type="region of interest" description="Disordered" evidence="2">
    <location>
        <begin position="48"/>
        <end position="72"/>
    </location>
</feature>
<reference evidence="4" key="2">
    <citation type="submission" date="2022-06" db="UniProtKB">
        <authorList>
            <consortium name="EnsemblMetazoa"/>
        </authorList>
    </citation>
    <scope>IDENTIFICATION</scope>
    <source>
        <strain evidence="4">DF5081</strain>
    </source>
</reference>
<dbReference type="GO" id="GO:0003677">
    <property type="term" value="F:DNA binding"/>
    <property type="evidence" value="ECO:0007669"/>
    <property type="project" value="InterPro"/>
</dbReference>
<evidence type="ECO:0000313" key="5">
    <source>
        <dbReference type="Proteomes" id="UP000005237"/>
    </source>
</evidence>
<dbReference type="PANTHER" id="PTHR47027:SF20">
    <property type="entry name" value="REVERSE TRANSCRIPTASE-LIKE PROTEIN WITH RNA-DIRECTED DNA POLYMERASE DOMAIN"/>
    <property type="match status" value="1"/>
</dbReference>
<reference evidence="5" key="1">
    <citation type="submission" date="2010-08" db="EMBL/GenBank/DDBJ databases">
        <authorList>
            <consortium name="Caenorhabditis japonica Sequencing Consortium"/>
            <person name="Wilson R.K."/>
        </authorList>
    </citation>
    <scope>NUCLEOTIDE SEQUENCE [LARGE SCALE GENOMIC DNA]</scope>
    <source>
        <strain evidence="5">DF5081</strain>
    </source>
</reference>
<dbReference type="InterPro" id="IPR009057">
    <property type="entry name" value="Homeodomain-like_sf"/>
</dbReference>
<sequence length="701" mass="80081">MARVPFLTPAEQAKVDVMHQLVLKLHEMSRQLGRSRNAIRRYATDPINYGKKQKLPQTTQHPHLPTGKHRNSHQQLYKGLDFKDATKAEWDPITEAELKTLVVHMPNRNTITEMLTENPPTCYEELTESIRSAASTATHATHQLSRISEATKKMMMSRFQMIHAGQTKNADLAKINNEVRRSLENDLDKWREVKSLEAAVKGRSLKKTKRALTLKSSPFTNLERPDGSTTYNRPEIRKLVLTHFSNLYAATTREPQSRYNHPDEPEILQHEVEHAIVTSKTNISPGPDQITMLQLKLGIESIAPHLTAALNQVLTNGRTPEDWKTVKISLLPKTTKPKKVKDYRPVALSSIVSKLFTKILTRRITAKSEDYLEESQAGFRRGRGCADNIQVVAQMWEKCTEFKIPLVAVFLDFTCAFEDQKRTPCEDDKTGIDINGESIHRLEFADDVVLFASSVKEAEDRANRIAMGCPKYGLNINPSKTQILMNKYVTRSDIDILNTRIEISQKVKYLGRTFADDGSLTEEVARRIRAGWAAFNAIRRELLQSPQKTRIRLLTTTVIPAMTYGCETWTSKEADTKRLQRAVSNMFEIAGCDPPDMEKQVLRRKLKWAGHVSRMKYDRWAKIVSEWDPRGSARPRGRPPKRWADDIKDSIKIFIHNEALRGNLGHGRRRIGILEARRAWSTVGRDRVTWRSLVRSIQDGN</sequence>
<evidence type="ECO:0000256" key="2">
    <source>
        <dbReference type="SAM" id="MobiDB-lite"/>
    </source>
</evidence>
<dbReference type="Proteomes" id="UP000005237">
    <property type="component" value="Unassembled WGS sequence"/>
</dbReference>
<dbReference type="AlphaFoldDB" id="A0A8R1E733"/>
<evidence type="ECO:0000313" key="4">
    <source>
        <dbReference type="EnsemblMetazoa" id="CJA24670.1"/>
    </source>
</evidence>
<evidence type="ECO:0000259" key="3">
    <source>
        <dbReference type="Pfam" id="PF11427"/>
    </source>
</evidence>
<dbReference type="GO" id="GO:0005634">
    <property type="term" value="C:nucleus"/>
    <property type="evidence" value="ECO:0007669"/>
    <property type="project" value="UniProtKB-SubCell"/>
</dbReference>
<dbReference type="InterPro" id="IPR025898">
    <property type="entry name" value="Tc3_transposase_DNA-bd_dom"/>
</dbReference>
<dbReference type="Pfam" id="PF11427">
    <property type="entry name" value="HTH_Tnp_Tc3_1"/>
    <property type="match status" value="1"/>
</dbReference>
<name>A0A8R1E733_CAEJA</name>
<proteinExistence type="predicted"/>
<evidence type="ECO:0000256" key="1">
    <source>
        <dbReference type="ARBA" id="ARBA00004123"/>
    </source>
</evidence>
<dbReference type="EnsemblMetazoa" id="CJA24670.1">
    <property type="protein sequence ID" value="CJA24670.1"/>
    <property type="gene ID" value="WBGene00180242"/>
</dbReference>
<protein>
    <recommendedName>
        <fullName evidence="3">Tc3 transposase DNA binding domain-containing protein</fullName>
    </recommendedName>
</protein>
<organism evidence="4 5">
    <name type="scientific">Caenorhabditis japonica</name>
    <dbReference type="NCBI Taxonomy" id="281687"/>
    <lineage>
        <taxon>Eukaryota</taxon>
        <taxon>Metazoa</taxon>
        <taxon>Ecdysozoa</taxon>
        <taxon>Nematoda</taxon>
        <taxon>Chromadorea</taxon>
        <taxon>Rhabditida</taxon>
        <taxon>Rhabditina</taxon>
        <taxon>Rhabditomorpha</taxon>
        <taxon>Rhabditoidea</taxon>
        <taxon>Rhabditidae</taxon>
        <taxon>Peloderinae</taxon>
        <taxon>Caenorhabditis</taxon>
    </lineage>
</organism>
<comment type="subcellular location">
    <subcellularLocation>
        <location evidence="1">Nucleus</location>
    </subcellularLocation>
</comment>